<dbReference type="PROSITE" id="PS50041">
    <property type="entry name" value="C_TYPE_LECTIN_2"/>
    <property type="match status" value="3"/>
</dbReference>
<protein>
    <recommendedName>
        <fullName evidence="7">Poly [ADP-ribose] polymerase</fullName>
        <shortName evidence="7">PARP</shortName>
        <ecNumber evidence="7">2.4.2.-</ecNumber>
    </recommendedName>
</protein>
<dbReference type="SUPFAM" id="SSF56399">
    <property type="entry name" value="ADP-ribosylation"/>
    <property type="match status" value="1"/>
</dbReference>
<dbReference type="Gene3D" id="3.40.220.10">
    <property type="entry name" value="Leucine Aminopeptidase, subunit E, domain 1"/>
    <property type="match status" value="3"/>
</dbReference>
<organism evidence="14 15">
    <name type="scientific">Perca fluviatilis</name>
    <name type="common">European perch</name>
    <dbReference type="NCBI Taxonomy" id="8168"/>
    <lineage>
        <taxon>Eukaryota</taxon>
        <taxon>Metazoa</taxon>
        <taxon>Chordata</taxon>
        <taxon>Craniata</taxon>
        <taxon>Vertebrata</taxon>
        <taxon>Euteleostomi</taxon>
        <taxon>Actinopterygii</taxon>
        <taxon>Neopterygii</taxon>
        <taxon>Teleostei</taxon>
        <taxon>Neoteleostei</taxon>
        <taxon>Acanthomorphata</taxon>
        <taxon>Eupercaria</taxon>
        <taxon>Perciformes</taxon>
        <taxon>Percoidei</taxon>
        <taxon>Percidae</taxon>
        <taxon>Percinae</taxon>
        <taxon>Perca</taxon>
    </lineage>
</organism>
<evidence type="ECO:0000256" key="8">
    <source>
        <dbReference type="SAM" id="MobiDB-lite"/>
    </source>
</evidence>
<dbReference type="InterPro" id="IPR001304">
    <property type="entry name" value="C-type_lectin-like"/>
</dbReference>
<dbReference type="SUPFAM" id="SSF117839">
    <property type="entry name" value="WWE domain"/>
    <property type="match status" value="1"/>
</dbReference>
<comment type="subcellular location">
    <subcellularLocation>
        <location evidence="1">Nucleus</location>
    </subcellularLocation>
</comment>
<dbReference type="EC" id="2.4.2.-" evidence="7"/>
<dbReference type="PANTHER" id="PTHR14453">
    <property type="entry name" value="PARP/ZINC FINGER CCCH TYPE DOMAIN CONTAINING PROTEIN"/>
    <property type="match status" value="1"/>
</dbReference>
<evidence type="ECO:0000256" key="6">
    <source>
        <dbReference type="ARBA" id="ARBA00024347"/>
    </source>
</evidence>
<dbReference type="CDD" id="cd01439">
    <property type="entry name" value="TCCD_inducible_PARP_like"/>
    <property type="match status" value="1"/>
</dbReference>
<evidence type="ECO:0000256" key="7">
    <source>
        <dbReference type="RuleBase" id="RU362114"/>
    </source>
</evidence>
<dbReference type="GO" id="GO:0010629">
    <property type="term" value="P:negative regulation of gene expression"/>
    <property type="evidence" value="ECO:0007669"/>
    <property type="project" value="TreeGrafter"/>
</dbReference>
<sequence length="1960" mass="217571">MQWSLILFILMGQCSFFVCELYEYHFINESKTWSEAQSYCREHYTDLATVSNATDMNKLHGSQNQDGAWIGLHCIYTKSINTWWCSLPGEEGNNPENCVLMRDGEWFDFPCTHECKCICYNGTRTSGKSFSFINNKMILPEAQNYCREHHTDLVCGVQQLQHEDLRTEAGFERNLWIGLFREVYKWSAGGNFSNSYCDLQLLKDKECRKICAVKMLNGKWSFDECNKTKPFYCYDVILIKKAKTWKDALDYCREHHRDLVSITNLDQQRWVQEIAKNADSSHVWLGLRYTCTLDLWFWVNDKLVCYENWSSGENTEACDMAAAMDSEGQHKWFQKEIDNEKFNFICSKLKPIYSRLDEEQRKRIETYFHIRRKSGGGDCGSITNIHDKVYSIAFKEREAQRRVLQRSEHVLEFAGGPLVLTVRDSPESSPCSPITTLTTNKSVSPNLDSTSSQQRQQSSLISSLPSGEEYELHVDAYLLRYLKECPKAGEKLEKEFASVACSAQLYPEEGRVSVRRLAPPGAAGDDRNWKTEVDKLFDGYLYHYEVDPHKVKALLQSCSAHQSTDEVKVYSEDGMAVVVGERSQVSARLMNVEVSYVKRSSCVSEKQTSIRRLGEAKLRLLWKEIEHSLGRDCPGVKVTQGAAGQLVLEGSAEEILKAGNWISDQEKWVSEKTVSDMSPHFLVFLRRAYGAPGELGHFLGVGNKVKVELRDTEIRFFSLSADEINDTDKKLHEKFKEVKIDVPYCSAVPSELQEKLKSKTNEMNQGQYKAQVVFGSGSSVCLLGHTKEVEELSEAVTQFILDQSSIEGQVILPYPELAQELPGLLQLHGFDYSGVNLHPLPFCSGPMVVLEGPSSKVTEVRNRLGPFLDSLVQDKVTIDMPAAVRYFESPNGKGNILSVARSQKCIIQLQEQPHATRQILASGDTTVARYSLRDGFQVLVCQGDITKQDADALVNAANEDLDHVGGVAAALSKAGGPQVQKESRVLVKQTGKIPTGDVVVTTGGTLKCKKLLHAVGPVGGKSGGREGLLLEKTVQSALNLAEMMEFRSIAIPCISSGVFGVPVSVCSEAIVTAVKKFGSQGGRSLSRVILIDNRGEVVRAMQEACDWLLQGISTGNSAPRNLGFQMDASAQDTAGGATPGAPGGGVHVEIIQGTIETQQVDGLVSPMVGHDPLSTRVGNILSNIVGPQLTAKFHKEAGGATLPGAIVLVDGLPALHSKGVFFLNLLPWDNNQQGTAVQVLRQGIRKMLASCQIRGFSSVALPVLGTGEVLRFPHSVASRVVLEEVREFEQNRVTRTSFLICVVIHPNDKESSKAFQSAQESLHLRGFTNDANPDQASFYRHVSITNDEVTAMLGGVKLQMVCGDIIQERTDAIINTTDFSNNPSGVSQAILTAAGSDVQAELARVGIPADLMCTTGPGLLGCKEIFHASFKCDPQIIREKCKKILKQCESKGFRSAAFPAINTGKGGMDSDKACKAMLDGMTSAITDLKPNSLTLIRIVILQPPVFQAFRSELENRFGQTAARHLSLKEKAKQKLKKWMDKYSRASSTSAPQVKTFTSSKPPPAVISVIGCGADTIRIIRRDLEGILQKQLVEREVDVDEFSRLDAMELEAVQAKVKVFGISLEHKRRLSAEDVNGNRAGNIARDCSESDREVYVLKGLKEDVLSVSDLVNQAIQKALCEDLQDKEEAMLALNVQWSIQDINQSWNELSLHDNYVLEEAHRKKQVSVDLMAPDCKVTVNLRTQEATNGLTGITYKVKRSESDTTLELPTQWEPMNGEDFKKVELHPNSTEYQDVAKGFLKTAKYNILKIERVQNFYLWHAYSVCSQRIFAKNGPADLGEKSLYHGTSAESCSCIERDRFDRGYAGAHAAAYGKGVYFAVNADYSARRFSPADTSGLKRLYVARVLTGRYTVGSPSMKAPPPRGSDPTDRFDSLVDNQQQPNMFVIFHDDQAYPEYLITFS</sequence>
<dbReference type="InterPro" id="IPR012317">
    <property type="entry name" value="Poly(ADP-ribose)pol_cat_dom"/>
</dbReference>
<evidence type="ECO:0000256" key="4">
    <source>
        <dbReference type="ARBA" id="ARBA00023027"/>
    </source>
</evidence>
<accession>A0A6A5DZB3</accession>
<dbReference type="InterPro" id="IPR012677">
    <property type="entry name" value="Nucleotide-bd_a/b_plait_sf"/>
</dbReference>
<keyword evidence="9" id="KW-0732">Signal</keyword>
<name>A0A6A5DZB3_PERFL</name>
<feature type="domain" description="Macro" evidence="13">
    <location>
        <begin position="1345"/>
        <end position="1517"/>
    </location>
</feature>
<evidence type="ECO:0000313" key="15">
    <source>
        <dbReference type="Proteomes" id="UP000465112"/>
    </source>
</evidence>
<feature type="compositionally biased region" description="Low complexity" evidence="8">
    <location>
        <begin position="447"/>
        <end position="462"/>
    </location>
</feature>
<dbReference type="InterPro" id="IPR016186">
    <property type="entry name" value="C-type_lectin-like/link_sf"/>
</dbReference>
<feature type="domain" description="PARP catalytic" evidence="12">
    <location>
        <begin position="1767"/>
        <end position="1960"/>
    </location>
</feature>
<dbReference type="InterPro" id="IPR037197">
    <property type="entry name" value="WWE_dom_sf"/>
</dbReference>
<keyword evidence="4 7" id="KW-0520">NAD</keyword>
<keyword evidence="3 7" id="KW-0808">Transferase</keyword>
<gene>
    <name evidence="14" type="ORF">PFLUV_G00167440</name>
</gene>
<dbReference type="GO" id="GO:0070212">
    <property type="term" value="P:protein poly-ADP-ribosylation"/>
    <property type="evidence" value="ECO:0007669"/>
    <property type="project" value="TreeGrafter"/>
</dbReference>
<keyword evidence="2 7" id="KW-0328">Glycosyltransferase</keyword>
<dbReference type="GO" id="GO:0005634">
    <property type="term" value="C:nucleus"/>
    <property type="evidence" value="ECO:0007669"/>
    <property type="project" value="UniProtKB-SubCell"/>
</dbReference>
<feature type="domain" description="C-type lectin" evidence="10">
    <location>
        <begin position="232"/>
        <end position="332"/>
    </location>
</feature>
<dbReference type="Proteomes" id="UP000465112">
    <property type="component" value="Chromosome 14"/>
</dbReference>
<dbReference type="InterPro" id="IPR004170">
    <property type="entry name" value="WWE_dom"/>
</dbReference>
<dbReference type="InterPro" id="IPR043472">
    <property type="entry name" value="Macro_dom-like"/>
</dbReference>
<dbReference type="GO" id="GO:0005737">
    <property type="term" value="C:cytoplasm"/>
    <property type="evidence" value="ECO:0007669"/>
    <property type="project" value="TreeGrafter"/>
</dbReference>
<proteinExistence type="inferred from homology"/>
<feature type="domain" description="C-type lectin" evidence="10">
    <location>
        <begin position="125"/>
        <end position="234"/>
    </location>
</feature>
<feature type="signal peptide" evidence="9">
    <location>
        <begin position="1"/>
        <end position="16"/>
    </location>
</feature>
<dbReference type="CDD" id="cd00037">
    <property type="entry name" value="CLECT"/>
    <property type="match status" value="1"/>
</dbReference>
<feature type="domain" description="C-type lectin" evidence="10">
    <location>
        <begin position="24"/>
        <end position="120"/>
    </location>
</feature>
<evidence type="ECO:0000259" key="11">
    <source>
        <dbReference type="PROSITE" id="PS50918"/>
    </source>
</evidence>
<dbReference type="PROSITE" id="PS50918">
    <property type="entry name" value="WWE"/>
    <property type="match status" value="1"/>
</dbReference>
<comment type="similarity">
    <text evidence="6">Belongs to the ARTD/PARP family.</text>
</comment>
<feature type="chain" id="PRO_5025681790" description="Poly [ADP-ribose] polymerase" evidence="9">
    <location>
        <begin position="17"/>
        <end position="1960"/>
    </location>
</feature>
<dbReference type="Gene3D" id="3.30.720.50">
    <property type="match status" value="1"/>
</dbReference>
<dbReference type="SMART" id="SM00506">
    <property type="entry name" value="A1pp"/>
    <property type="match status" value="2"/>
</dbReference>
<dbReference type="Pfam" id="PF23222">
    <property type="entry name" value="RRM_PARP14_1"/>
    <property type="match status" value="1"/>
</dbReference>
<dbReference type="PROSITE" id="PS51154">
    <property type="entry name" value="MACRO"/>
    <property type="match status" value="3"/>
</dbReference>
<dbReference type="SUPFAM" id="SSF56436">
    <property type="entry name" value="C-type lectin-like"/>
    <property type="match status" value="3"/>
</dbReference>
<dbReference type="GO" id="GO:1990404">
    <property type="term" value="F:NAD+-protein mono-ADP-ribosyltransferase activity"/>
    <property type="evidence" value="ECO:0007669"/>
    <property type="project" value="TreeGrafter"/>
</dbReference>
<keyword evidence="15" id="KW-1185">Reference proteome</keyword>
<dbReference type="Pfam" id="PF00644">
    <property type="entry name" value="PARP"/>
    <property type="match status" value="1"/>
</dbReference>
<dbReference type="InterPro" id="IPR002589">
    <property type="entry name" value="Macro_dom"/>
</dbReference>
<evidence type="ECO:0000256" key="2">
    <source>
        <dbReference type="ARBA" id="ARBA00022676"/>
    </source>
</evidence>
<dbReference type="Gene3D" id="3.30.70.330">
    <property type="match status" value="1"/>
</dbReference>
<feature type="domain" description="WWE" evidence="11">
    <location>
        <begin position="1681"/>
        <end position="1758"/>
    </location>
</feature>
<evidence type="ECO:0000313" key="14">
    <source>
        <dbReference type="EMBL" id="KAF1380771.1"/>
    </source>
</evidence>
<dbReference type="PROSITE" id="PS51059">
    <property type="entry name" value="PARP_CATALYTIC"/>
    <property type="match status" value="1"/>
</dbReference>
<reference evidence="14 15" key="1">
    <citation type="submission" date="2019-06" db="EMBL/GenBank/DDBJ databases">
        <title>A chromosome-scale genome assembly of the European perch, Perca fluviatilis.</title>
        <authorList>
            <person name="Roques C."/>
            <person name="Zahm M."/>
            <person name="Cabau C."/>
            <person name="Klopp C."/>
            <person name="Bouchez O."/>
            <person name="Donnadieu C."/>
            <person name="Kuhl H."/>
            <person name="Gislard M."/>
            <person name="Guendouz S."/>
            <person name="Journot L."/>
            <person name="Haffray P."/>
            <person name="Bestin A."/>
            <person name="Morvezen R."/>
            <person name="Feron R."/>
            <person name="Wen M."/>
            <person name="Jouanno E."/>
            <person name="Herpin A."/>
            <person name="Schartl M."/>
            <person name="Postlethwait J."/>
            <person name="Schaerlinger B."/>
            <person name="Chardard D."/>
            <person name="Lecocq T."/>
            <person name="Poncet C."/>
            <person name="Jaffrelo L."/>
            <person name="Lampietro C."/>
            <person name="Guiguen Y."/>
        </authorList>
    </citation>
    <scope>NUCLEOTIDE SEQUENCE [LARGE SCALE GENOMIC DNA]</scope>
    <source>
        <tissue evidence="14">Blood</tissue>
    </source>
</reference>
<dbReference type="InterPro" id="IPR016187">
    <property type="entry name" value="CTDL_fold"/>
</dbReference>
<dbReference type="InterPro" id="IPR057051">
    <property type="entry name" value="PARP14_RPM_1"/>
</dbReference>
<evidence type="ECO:0000259" key="12">
    <source>
        <dbReference type="PROSITE" id="PS51059"/>
    </source>
</evidence>
<dbReference type="PANTHER" id="PTHR14453:SF107">
    <property type="entry name" value="POLY [ADP-RIBOSE] POLYMERASE"/>
    <property type="match status" value="1"/>
</dbReference>
<evidence type="ECO:0000259" key="10">
    <source>
        <dbReference type="PROSITE" id="PS50041"/>
    </source>
</evidence>
<dbReference type="GO" id="GO:0003714">
    <property type="term" value="F:transcription corepressor activity"/>
    <property type="evidence" value="ECO:0007669"/>
    <property type="project" value="TreeGrafter"/>
</dbReference>
<dbReference type="SUPFAM" id="SSF52949">
    <property type="entry name" value="Macro domain-like"/>
    <property type="match status" value="3"/>
</dbReference>
<dbReference type="Pfam" id="PF01661">
    <property type="entry name" value="Macro"/>
    <property type="match status" value="2"/>
</dbReference>
<feature type="compositionally biased region" description="Polar residues" evidence="8">
    <location>
        <begin position="427"/>
        <end position="446"/>
    </location>
</feature>
<evidence type="ECO:0000256" key="1">
    <source>
        <dbReference type="ARBA" id="ARBA00004123"/>
    </source>
</evidence>
<comment type="caution">
    <text evidence="14">The sequence shown here is derived from an EMBL/GenBank/DDBJ whole genome shotgun (WGS) entry which is preliminary data.</text>
</comment>
<evidence type="ECO:0000259" key="13">
    <source>
        <dbReference type="PROSITE" id="PS51154"/>
    </source>
</evidence>
<evidence type="ECO:0000256" key="5">
    <source>
        <dbReference type="ARBA" id="ARBA00023242"/>
    </source>
</evidence>
<dbReference type="Pfam" id="PF00059">
    <property type="entry name" value="Lectin_C"/>
    <property type="match status" value="2"/>
</dbReference>
<feature type="region of interest" description="Disordered" evidence="8">
    <location>
        <begin position="424"/>
        <end position="462"/>
    </location>
</feature>
<dbReference type="Gene3D" id="3.10.100.10">
    <property type="entry name" value="Mannose-Binding Protein A, subunit A"/>
    <property type="match status" value="3"/>
</dbReference>
<feature type="domain" description="Macro" evidence="13">
    <location>
        <begin position="925"/>
        <end position="1109"/>
    </location>
</feature>
<dbReference type="EMBL" id="VHII01000014">
    <property type="protein sequence ID" value="KAF1380771.1"/>
    <property type="molecule type" value="Genomic_DNA"/>
</dbReference>
<feature type="domain" description="Macro" evidence="13">
    <location>
        <begin position="1135"/>
        <end position="1323"/>
    </location>
</feature>
<evidence type="ECO:0000256" key="9">
    <source>
        <dbReference type="SAM" id="SignalP"/>
    </source>
</evidence>
<dbReference type="InterPro" id="IPR052056">
    <property type="entry name" value="Mono-ARTD/PARP"/>
</dbReference>
<dbReference type="Gene3D" id="3.90.228.10">
    <property type="match status" value="1"/>
</dbReference>
<dbReference type="CDD" id="cd02907">
    <property type="entry name" value="Macro_Af1521_BAL-like"/>
    <property type="match status" value="1"/>
</dbReference>
<evidence type="ECO:0000256" key="3">
    <source>
        <dbReference type="ARBA" id="ARBA00022679"/>
    </source>
</evidence>
<dbReference type="FunFam" id="3.90.228.10:FF:000008">
    <property type="entry name" value="Poly [ADP-ribose] polymerase"/>
    <property type="match status" value="1"/>
</dbReference>
<dbReference type="GO" id="GO:0003950">
    <property type="term" value="F:NAD+ poly-ADP-ribosyltransferase activity"/>
    <property type="evidence" value="ECO:0007669"/>
    <property type="project" value="UniProtKB-UniRule"/>
</dbReference>
<dbReference type="SMART" id="SM00034">
    <property type="entry name" value="CLECT"/>
    <property type="match status" value="2"/>
</dbReference>
<keyword evidence="5" id="KW-0539">Nucleus</keyword>